<comment type="caution">
    <text evidence="2">The sequence shown here is derived from an EMBL/GenBank/DDBJ whole genome shotgun (WGS) entry which is preliminary data.</text>
</comment>
<evidence type="ECO:0000259" key="1">
    <source>
        <dbReference type="Pfam" id="PF01880"/>
    </source>
</evidence>
<sequence>MTEGMMRRTFLHYGLMAGTASMALGLGRDTLAEAVQPITLTGGWQSRAGGDAHIPDVTVCREGELVRIGIVVRHVQTVAHHISAIRLYDHQRQELCGMSFHAALSVAEGLFVLRLPPGSVLFAVSDCNLHGLWMKRFSV</sequence>
<dbReference type="Pfam" id="PF01880">
    <property type="entry name" value="Desulfoferrodox"/>
    <property type="match status" value="1"/>
</dbReference>
<dbReference type="SUPFAM" id="SSF49367">
    <property type="entry name" value="Superoxide reductase-like"/>
    <property type="match status" value="1"/>
</dbReference>
<accession>A0ABP8VA70</accession>
<organism evidence="2 3">
    <name type="scientific">Kistimonas scapharcae</name>
    <dbReference type="NCBI Taxonomy" id="1036133"/>
    <lineage>
        <taxon>Bacteria</taxon>
        <taxon>Pseudomonadati</taxon>
        <taxon>Pseudomonadota</taxon>
        <taxon>Gammaproteobacteria</taxon>
        <taxon>Oceanospirillales</taxon>
        <taxon>Endozoicomonadaceae</taxon>
        <taxon>Kistimonas</taxon>
    </lineage>
</organism>
<feature type="domain" description="Desulfoferrodoxin ferrous iron-binding" evidence="1">
    <location>
        <begin position="51"/>
        <end position="135"/>
    </location>
</feature>
<dbReference type="RefSeq" id="WP_345198331.1">
    <property type="nucleotide sequence ID" value="NZ_BAABFL010000464.1"/>
</dbReference>
<dbReference type="InterPro" id="IPR006311">
    <property type="entry name" value="TAT_signal"/>
</dbReference>
<dbReference type="EMBL" id="BAABFL010000464">
    <property type="protein sequence ID" value="GAA4651872.1"/>
    <property type="molecule type" value="Genomic_DNA"/>
</dbReference>
<gene>
    <name evidence="2" type="ORF">GCM10023116_41560</name>
</gene>
<evidence type="ECO:0000313" key="3">
    <source>
        <dbReference type="Proteomes" id="UP001500604"/>
    </source>
</evidence>
<name>A0ABP8VA70_9GAMM</name>
<dbReference type="Gene3D" id="2.60.40.730">
    <property type="entry name" value="SOR catalytic domain"/>
    <property type="match status" value="1"/>
</dbReference>
<protein>
    <recommendedName>
        <fullName evidence="1">Desulfoferrodoxin ferrous iron-binding domain-containing protein</fullName>
    </recommendedName>
</protein>
<dbReference type="PROSITE" id="PS51318">
    <property type="entry name" value="TAT"/>
    <property type="match status" value="1"/>
</dbReference>
<proteinExistence type="predicted"/>
<dbReference type="InterPro" id="IPR002742">
    <property type="entry name" value="Desulfoferrodoxin_Fe-bd_dom"/>
</dbReference>
<dbReference type="Proteomes" id="UP001500604">
    <property type="component" value="Unassembled WGS sequence"/>
</dbReference>
<evidence type="ECO:0000313" key="2">
    <source>
        <dbReference type="EMBL" id="GAA4651872.1"/>
    </source>
</evidence>
<keyword evidence="3" id="KW-1185">Reference proteome</keyword>
<reference evidence="3" key="1">
    <citation type="journal article" date="2019" name="Int. J. Syst. Evol. Microbiol.">
        <title>The Global Catalogue of Microorganisms (GCM) 10K type strain sequencing project: providing services to taxonomists for standard genome sequencing and annotation.</title>
        <authorList>
            <consortium name="The Broad Institute Genomics Platform"/>
            <consortium name="The Broad Institute Genome Sequencing Center for Infectious Disease"/>
            <person name="Wu L."/>
            <person name="Ma J."/>
        </authorList>
    </citation>
    <scope>NUCLEOTIDE SEQUENCE [LARGE SCALE GENOMIC DNA]</scope>
    <source>
        <strain evidence="3">JCM 17805</strain>
    </source>
</reference>
<dbReference type="InterPro" id="IPR036073">
    <property type="entry name" value="Desulfoferrodoxin_Fe-bd_dom_sf"/>
</dbReference>